<evidence type="ECO:0000313" key="3">
    <source>
        <dbReference type="EMBL" id="CAG5992767.1"/>
    </source>
</evidence>
<feature type="coiled-coil region" evidence="1">
    <location>
        <begin position="114"/>
        <end position="148"/>
    </location>
</feature>
<gene>
    <name evidence="3" type="ORF">MMEN_LOCUS17705</name>
</gene>
<dbReference type="Proteomes" id="UP000677803">
    <property type="component" value="Unassembled WGS sequence"/>
</dbReference>
<keyword evidence="1" id="KW-0175">Coiled coil</keyword>
<sequence length="314" mass="34560">MSGKNTKSRNTIQTQLRPGLQTAAPPSGEPPGSTEAQAIPDAAALKVELMTSLKEDIAEIIKKQLQETLGDSLSTIQLDLQTVKTQLANNKAATDATLAELKCTVGTSECSDDIAVMKATISSLTANVAKLENKCEDLESRSRRNNIRIVGVPEGPGTCDTAAVSALLKEAFALEKEPLLDRSHRTLQPKPQPNERPRAIVCKFHYYSDCVDILRRARELRQITLKGMTLSVFPDYTAKVARARAAFNEITVTSFQSRLTTVELTVAESTIKTLQSQTQSLLDRCDDFENRSRRSNLLNIPERSQDGKDPLKFM</sequence>
<proteinExistence type="predicted"/>
<organism evidence="3 4">
    <name type="scientific">Menidia menidia</name>
    <name type="common">Atlantic silverside</name>
    <dbReference type="NCBI Taxonomy" id="238744"/>
    <lineage>
        <taxon>Eukaryota</taxon>
        <taxon>Metazoa</taxon>
        <taxon>Chordata</taxon>
        <taxon>Craniata</taxon>
        <taxon>Vertebrata</taxon>
        <taxon>Euteleostomi</taxon>
        <taxon>Actinopterygii</taxon>
        <taxon>Neopterygii</taxon>
        <taxon>Teleostei</taxon>
        <taxon>Neoteleostei</taxon>
        <taxon>Acanthomorphata</taxon>
        <taxon>Ovalentaria</taxon>
        <taxon>Atherinomorphae</taxon>
        <taxon>Atheriniformes</taxon>
        <taxon>Atherinopsidae</taxon>
        <taxon>Menidiinae</taxon>
        <taxon>Menidia</taxon>
    </lineage>
</organism>
<evidence type="ECO:0000256" key="1">
    <source>
        <dbReference type="SAM" id="Coils"/>
    </source>
</evidence>
<dbReference type="AlphaFoldDB" id="A0A8S4BPW0"/>
<protein>
    <submittedName>
        <fullName evidence="3">(Atlantic silverside) hypothetical protein</fullName>
    </submittedName>
</protein>
<dbReference type="PANTHER" id="PTHR11505">
    <property type="entry name" value="L1 TRANSPOSABLE ELEMENT-RELATED"/>
    <property type="match status" value="1"/>
</dbReference>
<accession>A0A8S4BPW0</accession>
<feature type="compositionally biased region" description="Polar residues" evidence="2">
    <location>
        <begin position="1"/>
        <end position="16"/>
    </location>
</feature>
<comment type="caution">
    <text evidence="3">The sequence shown here is derived from an EMBL/GenBank/DDBJ whole genome shotgun (WGS) entry which is preliminary data.</text>
</comment>
<reference evidence="3" key="1">
    <citation type="submission" date="2021-05" db="EMBL/GenBank/DDBJ databases">
        <authorList>
            <person name="Tigano A."/>
        </authorList>
    </citation>
    <scope>NUCLEOTIDE SEQUENCE</scope>
</reference>
<dbReference type="Gene3D" id="3.30.70.1820">
    <property type="entry name" value="L1 transposable element, RRM domain"/>
    <property type="match status" value="1"/>
</dbReference>
<dbReference type="EMBL" id="CAJRST010036666">
    <property type="protein sequence ID" value="CAG5992767.1"/>
    <property type="molecule type" value="Genomic_DNA"/>
</dbReference>
<evidence type="ECO:0000313" key="4">
    <source>
        <dbReference type="Proteomes" id="UP000677803"/>
    </source>
</evidence>
<evidence type="ECO:0000256" key="2">
    <source>
        <dbReference type="SAM" id="MobiDB-lite"/>
    </source>
</evidence>
<feature type="region of interest" description="Disordered" evidence="2">
    <location>
        <begin position="1"/>
        <end position="36"/>
    </location>
</feature>
<dbReference type="OrthoDB" id="8933861at2759"/>
<dbReference type="InterPro" id="IPR004244">
    <property type="entry name" value="Transposase_22"/>
</dbReference>
<keyword evidence="4" id="KW-1185">Reference proteome</keyword>
<name>A0A8S4BPW0_9TELE</name>